<evidence type="ECO:0000313" key="8">
    <source>
        <dbReference type="Proteomes" id="UP001153148"/>
    </source>
</evidence>
<dbReference type="Pfam" id="PF05832">
    <property type="entry name" value="DUF846"/>
    <property type="match status" value="1"/>
</dbReference>
<feature type="transmembrane region" description="Helical" evidence="6">
    <location>
        <begin position="91"/>
        <end position="110"/>
    </location>
</feature>
<keyword evidence="4 6" id="KW-1133">Transmembrane helix</keyword>
<gene>
    <name evidence="7" type="ORF">TPAB3V08_LOCUS1897</name>
</gene>
<comment type="similarity">
    <text evidence="2 6">Belongs to the TVP23 family.</text>
</comment>
<dbReference type="InterPro" id="IPR008564">
    <property type="entry name" value="TVP23-like"/>
</dbReference>
<comment type="subcellular location">
    <subcellularLocation>
        <location evidence="1 6">Membrane</location>
        <topology evidence="1 6">Multi-pass membrane protein</topology>
    </subcellularLocation>
</comment>
<proteinExistence type="inferred from homology"/>
<evidence type="ECO:0000256" key="5">
    <source>
        <dbReference type="ARBA" id="ARBA00023136"/>
    </source>
</evidence>
<evidence type="ECO:0000256" key="2">
    <source>
        <dbReference type="ARBA" id="ARBA00005467"/>
    </source>
</evidence>
<protein>
    <recommendedName>
        <fullName evidence="6">Golgi apparatus membrane protein TVP23 homolog</fullName>
    </recommendedName>
</protein>
<organism evidence="7 8">
    <name type="scientific">Timema podura</name>
    <name type="common">Walking stick</name>
    <dbReference type="NCBI Taxonomy" id="61482"/>
    <lineage>
        <taxon>Eukaryota</taxon>
        <taxon>Metazoa</taxon>
        <taxon>Ecdysozoa</taxon>
        <taxon>Arthropoda</taxon>
        <taxon>Hexapoda</taxon>
        <taxon>Insecta</taxon>
        <taxon>Pterygota</taxon>
        <taxon>Neoptera</taxon>
        <taxon>Polyneoptera</taxon>
        <taxon>Phasmatodea</taxon>
        <taxon>Timematodea</taxon>
        <taxon>Timematoidea</taxon>
        <taxon>Timematidae</taxon>
        <taxon>Timema</taxon>
    </lineage>
</organism>
<evidence type="ECO:0000256" key="1">
    <source>
        <dbReference type="ARBA" id="ARBA00004141"/>
    </source>
</evidence>
<feature type="transmembrane region" description="Helical" evidence="6">
    <location>
        <begin position="64"/>
        <end position="85"/>
    </location>
</feature>
<evidence type="ECO:0000256" key="6">
    <source>
        <dbReference type="RuleBase" id="RU361206"/>
    </source>
</evidence>
<evidence type="ECO:0000256" key="4">
    <source>
        <dbReference type="ARBA" id="ARBA00022989"/>
    </source>
</evidence>
<evidence type="ECO:0000256" key="3">
    <source>
        <dbReference type="ARBA" id="ARBA00022692"/>
    </source>
</evidence>
<sequence length="149" mass="16814">MCTQAQTKLLGPTTDGSDLGGTTLKYQSHYYLGYFRNFPPEGKAGLLTLHGNLQNRVNAYEAQIFWLALVLCPIMWSILFLIALFGFKFKWLLLVCIALVLNGANLYGYIKCKVGHGEKVSSSITNMTSNFFRKQLIDNESMFTLKLPF</sequence>
<dbReference type="PANTHER" id="PTHR13019:SF25">
    <property type="entry name" value="GOLGI APPARATUS MEMBRANE PROTEIN TVP23 HOMOLOG"/>
    <property type="match status" value="1"/>
</dbReference>
<accession>A0ABN7NPP8</accession>
<comment type="caution">
    <text evidence="7">The sequence shown here is derived from an EMBL/GenBank/DDBJ whole genome shotgun (WGS) entry which is preliminary data.</text>
</comment>
<evidence type="ECO:0000313" key="7">
    <source>
        <dbReference type="EMBL" id="CAG2054881.1"/>
    </source>
</evidence>
<name>A0ABN7NPP8_TIMPD</name>
<dbReference type="EMBL" id="CAJPIN010001829">
    <property type="protein sequence ID" value="CAG2054881.1"/>
    <property type="molecule type" value="Genomic_DNA"/>
</dbReference>
<dbReference type="Proteomes" id="UP001153148">
    <property type="component" value="Unassembled WGS sequence"/>
</dbReference>
<dbReference type="PANTHER" id="PTHR13019">
    <property type="entry name" value="GOLGI APPARATUS MEMBRANE PROTEIN TVP23"/>
    <property type="match status" value="1"/>
</dbReference>
<keyword evidence="3 6" id="KW-0812">Transmembrane</keyword>
<keyword evidence="5 6" id="KW-0472">Membrane</keyword>
<keyword evidence="8" id="KW-1185">Reference proteome</keyword>
<reference evidence="7" key="1">
    <citation type="submission" date="2021-03" db="EMBL/GenBank/DDBJ databases">
        <authorList>
            <person name="Tran Van P."/>
        </authorList>
    </citation>
    <scope>NUCLEOTIDE SEQUENCE</scope>
</reference>